<name>A0A2Z6LZF2_TRISU</name>
<evidence type="ECO:0000256" key="1">
    <source>
        <dbReference type="ARBA" id="ARBA00004123"/>
    </source>
</evidence>
<dbReference type="InterPro" id="IPR036638">
    <property type="entry name" value="HLH_DNA-bd_sf"/>
</dbReference>
<comment type="subcellular location">
    <subcellularLocation>
        <location evidence="1">Nucleus</location>
    </subcellularLocation>
</comment>
<evidence type="ECO:0000256" key="5">
    <source>
        <dbReference type="SAM" id="MobiDB-lite"/>
    </source>
</evidence>
<dbReference type="GO" id="GO:0010017">
    <property type="term" value="P:red or far-red light signaling pathway"/>
    <property type="evidence" value="ECO:0007669"/>
    <property type="project" value="UniProtKB-ARBA"/>
</dbReference>
<proteinExistence type="predicted"/>
<evidence type="ECO:0000313" key="7">
    <source>
        <dbReference type="EMBL" id="GAU23013.1"/>
    </source>
</evidence>
<dbReference type="InterPro" id="IPR044273">
    <property type="entry name" value="PIF3-like"/>
</dbReference>
<evidence type="ECO:0000256" key="3">
    <source>
        <dbReference type="ARBA" id="ARBA00023163"/>
    </source>
</evidence>
<dbReference type="AlphaFoldDB" id="A0A2Z6LZF2"/>
<feature type="compositionally biased region" description="Acidic residues" evidence="5">
    <location>
        <begin position="158"/>
        <end position="171"/>
    </location>
</feature>
<dbReference type="InterPro" id="IPR011598">
    <property type="entry name" value="bHLH_dom"/>
</dbReference>
<evidence type="ECO:0000256" key="4">
    <source>
        <dbReference type="ARBA" id="ARBA00023242"/>
    </source>
</evidence>
<feature type="domain" description="BHLH" evidence="6">
    <location>
        <begin position="187"/>
        <end position="236"/>
    </location>
</feature>
<organism evidence="7 8">
    <name type="scientific">Trifolium subterraneum</name>
    <name type="common">Subterranean clover</name>
    <dbReference type="NCBI Taxonomy" id="3900"/>
    <lineage>
        <taxon>Eukaryota</taxon>
        <taxon>Viridiplantae</taxon>
        <taxon>Streptophyta</taxon>
        <taxon>Embryophyta</taxon>
        <taxon>Tracheophyta</taxon>
        <taxon>Spermatophyta</taxon>
        <taxon>Magnoliopsida</taxon>
        <taxon>eudicotyledons</taxon>
        <taxon>Gunneridae</taxon>
        <taxon>Pentapetalae</taxon>
        <taxon>rosids</taxon>
        <taxon>fabids</taxon>
        <taxon>Fabales</taxon>
        <taxon>Fabaceae</taxon>
        <taxon>Papilionoideae</taxon>
        <taxon>50 kb inversion clade</taxon>
        <taxon>NPAAA clade</taxon>
        <taxon>Hologalegina</taxon>
        <taxon>IRL clade</taxon>
        <taxon>Trifolieae</taxon>
        <taxon>Trifolium</taxon>
    </lineage>
</organism>
<dbReference type="FunFam" id="4.10.280.10:FF:000004">
    <property type="entry name" value="Basic helix-loop-helix transcription factor"/>
    <property type="match status" value="1"/>
</dbReference>
<accession>A0A2Z6LZF2</accession>
<dbReference type="Pfam" id="PF00010">
    <property type="entry name" value="HLH"/>
    <property type="match status" value="1"/>
</dbReference>
<evidence type="ECO:0000259" key="6">
    <source>
        <dbReference type="PROSITE" id="PS50888"/>
    </source>
</evidence>
<evidence type="ECO:0000313" key="8">
    <source>
        <dbReference type="Proteomes" id="UP000242715"/>
    </source>
</evidence>
<keyword evidence="4" id="KW-0539">Nucleus</keyword>
<dbReference type="GO" id="GO:0003700">
    <property type="term" value="F:DNA-binding transcription factor activity"/>
    <property type="evidence" value="ECO:0007669"/>
    <property type="project" value="InterPro"/>
</dbReference>
<dbReference type="SMART" id="SM00353">
    <property type="entry name" value="HLH"/>
    <property type="match status" value="1"/>
</dbReference>
<dbReference type="PANTHER" id="PTHR46807:SF8">
    <property type="entry name" value="TRANSCRIPTION FACTOR PIF1-LIKE ISOFORM X2"/>
    <property type="match status" value="1"/>
</dbReference>
<dbReference type="OrthoDB" id="690068at2759"/>
<dbReference type="Gene3D" id="4.10.280.10">
    <property type="entry name" value="Helix-loop-helix DNA-binding domain"/>
    <property type="match status" value="1"/>
</dbReference>
<dbReference type="Proteomes" id="UP000242715">
    <property type="component" value="Unassembled WGS sequence"/>
</dbReference>
<keyword evidence="2" id="KW-0805">Transcription regulation</keyword>
<reference evidence="8" key="1">
    <citation type="journal article" date="2017" name="Front. Plant Sci.">
        <title>Climate Clever Clovers: New Paradigm to Reduce the Environmental Footprint of Ruminants by Breeding Low Methanogenic Forages Utilizing Haplotype Variation.</title>
        <authorList>
            <person name="Kaur P."/>
            <person name="Appels R."/>
            <person name="Bayer P.E."/>
            <person name="Keeble-Gagnere G."/>
            <person name="Wang J."/>
            <person name="Hirakawa H."/>
            <person name="Shirasawa K."/>
            <person name="Vercoe P."/>
            <person name="Stefanova K."/>
            <person name="Durmic Z."/>
            <person name="Nichols P."/>
            <person name="Revell C."/>
            <person name="Isobe S.N."/>
            <person name="Edwards D."/>
            <person name="Erskine W."/>
        </authorList>
    </citation>
    <scope>NUCLEOTIDE SEQUENCE [LARGE SCALE GENOMIC DNA]</scope>
    <source>
        <strain evidence="8">cv. Daliak</strain>
    </source>
</reference>
<gene>
    <name evidence="7" type="ORF">TSUD_336610</name>
</gene>
<dbReference type="InterPro" id="IPR047265">
    <property type="entry name" value="PIF1-like_bHLH"/>
</dbReference>
<dbReference type="PROSITE" id="PS50888">
    <property type="entry name" value="BHLH"/>
    <property type="match status" value="1"/>
</dbReference>
<dbReference type="PANTHER" id="PTHR46807">
    <property type="entry name" value="TRANSCRIPTION FACTOR PIF3"/>
    <property type="match status" value="1"/>
</dbReference>
<dbReference type="GO" id="GO:0046983">
    <property type="term" value="F:protein dimerization activity"/>
    <property type="evidence" value="ECO:0007669"/>
    <property type="project" value="InterPro"/>
</dbReference>
<feature type="region of interest" description="Disordered" evidence="5">
    <location>
        <begin position="111"/>
        <end position="195"/>
    </location>
</feature>
<dbReference type="EMBL" id="DF973262">
    <property type="protein sequence ID" value="GAU23013.1"/>
    <property type="molecule type" value="Genomic_DNA"/>
</dbReference>
<protein>
    <recommendedName>
        <fullName evidence="6">BHLH domain-containing protein</fullName>
    </recommendedName>
</protein>
<sequence length="465" mass="51865">MASWLHYPINNDNDDSPFSGDFLNSSMQNPHRTSQLTELRRNPMSAVPSRLPNPLQRRSEQVQPNFAYFARHGVRAEAGPSSILRNSARESTVVDSCDTPVPAVGSETVRSLADPTEGETGVSAPSTMFDEPGGSSSSGEPVRMVGEQDRKRKGREAEEWEYQSEDIDFESAEAKKNVSGSSTKRSRAAEVHNLSERRRRDRINEKMKALQELIPRSNKSDKASMLDEAIDYLKSLQLQVQRVQLMQMMSMGCGMVPMMFPGIQQYMPTMGMGMGMGMSMEMGINRPVMPFPNMLSGSTLPAAANLGPRFAAMPPFHMPHVPTPDSSRMQATNQADNNMFISVGTHDSNQSRIPNFTDPYQQYLGPHQMQFQSMQNQAMNQPNIGKPSISRPLENPEIRQSAVTTSSQNGTANIIVAPEYAIFHKTWIKVLYFLPSILEYAKFCSVTEQTFRSSQLQANLYTANM</sequence>
<keyword evidence="3" id="KW-0804">Transcription</keyword>
<dbReference type="SUPFAM" id="SSF47459">
    <property type="entry name" value="HLH, helix-loop-helix DNA-binding domain"/>
    <property type="match status" value="1"/>
</dbReference>
<dbReference type="GO" id="GO:0005634">
    <property type="term" value="C:nucleus"/>
    <property type="evidence" value="ECO:0007669"/>
    <property type="project" value="UniProtKB-SubCell"/>
</dbReference>
<dbReference type="CDD" id="cd11445">
    <property type="entry name" value="bHLH_AtPIF_like"/>
    <property type="match status" value="1"/>
</dbReference>
<keyword evidence="8" id="KW-1185">Reference proteome</keyword>
<evidence type="ECO:0000256" key="2">
    <source>
        <dbReference type="ARBA" id="ARBA00023015"/>
    </source>
</evidence>